<evidence type="ECO:0000313" key="1">
    <source>
        <dbReference type="EMBL" id="KAK1596719.1"/>
    </source>
</evidence>
<name>A0AAD8V8A0_9PEZI</name>
<protein>
    <submittedName>
        <fullName evidence="1">Uncharacterized protein</fullName>
    </submittedName>
</protein>
<dbReference type="Proteomes" id="UP001230504">
    <property type="component" value="Unassembled WGS sequence"/>
</dbReference>
<dbReference type="AlphaFoldDB" id="A0AAD8V8A0"/>
<organism evidence="1 2">
    <name type="scientific">Colletotrichum navitas</name>
    <dbReference type="NCBI Taxonomy" id="681940"/>
    <lineage>
        <taxon>Eukaryota</taxon>
        <taxon>Fungi</taxon>
        <taxon>Dikarya</taxon>
        <taxon>Ascomycota</taxon>
        <taxon>Pezizomycotina</taxon>
        <taxon>Sordariomycetes</taxon>
        <taxon>Hypocreomycetidae</taxon>
        <taxon>Glomerellales</taxon>
        <taxon>Glomerellaceae</taxon>
        <taxon>Colletotrichum</taxon>
        <taxon>Colletotrichum graminicola species complex</taxon>
    </lineage>
</organism>
<proteinExistence type="predicted"/>
<comment type="caution">
    <text evidence="1">The sequence shown here is derived from an EMBL/GenBank/DDBJ whole genome shotgun (WGS) entry which is preliminary data.</text>
</comment>
<evidence type="ECO:0000313" key="2">
    <source>
        <dbReference type="Proteomes" id="UP001230504"/>
    </source>
</evidence>
<sequence>MTVPIGKVMAVRVNRAPLTRRQPRLLFARHELIRRRLGRIGTNRSQRNRLFDLPPLALVRHGAHRWFYVSALVEATDGYKPEYVSRKIPLQVAQVHNNTLNAVWTESCKQRSARDLAEPAPSCRLLAAAERPTSSPS</sequence>
<dbReference type="EMBL" id="JAHLJV010000011">
    <property type="protein sequence ID" value="KAK1596719.1"/>
    <property type="molecule type" value="Genomic_DNA"/>
</dbReference>
<reference evidence="1" key="1">
    <citation type="submission" date="2021-06" db="EMBL/GenBank/DDBJ databases">
        <title>Comparative genomics, transcriptomics and evolutionary studies reveal genomic signatures of adaptation to plant cell wall in hemibiotrophic fungi.</title>
        <authorList>
            <consortium name="DOE Joint Genome Institute"/>
            <person name="Baroncelli R."/>
            <person name="Diaz J.F."/>
            <person name="Benocci T."/>
            <person name="Peng M."/>
            <person name="Battaglia E."/>
            <person name="Haridas S."/>
            <person name="Andreopoulos W."/>
            <person name="Labutti K."/>
            <person name="Pangilinan J."/>
            <person name="Floch G.L."/>
            <person name="Makela M.R."/>
            <person name="Henrissat B."/>
            <person name="Grigoriev I.V."/>
            <person name="Crouch J.A."/>
            <person name="De Vries R.P."/>
            <person name="Sukno S.A."/>
            <person name="Thon M.R."/>
        </authorList>
    </citation>
    <scope>NUCLEOTIDE SEQUENCE</scope>
    <source>
        <strain evidence="1">CBS 125086</strain>
    </source>
</reference>
<dbReference type="GeneID" id="85438278"/>
<gene>
    <name evidence="1" type="ORF">LY79DRAFT_509259</name>
</gene>
<accession>A0AAD8V8A0</accession>
<dbReference type="RefSeq" id="XP_060417572.1">
    <property type="nucleotide sequence ID" value="XM_060554038.1"/>
</dbReference>
<keyword evidence="2" id="KW-1185">Reference proteome</keyword>